<dbReference type="Proteomes" id="UP000013086">
    <property type="component" value="Unassembled WGS sequence"/>
</dbReference>
<proteinExistence type="predicted"/>
<protein>
    <submittedName>
        <fullName evidence="1">Uncharacterized protein</fullName>
    </submittedName>
</protein>
<dbReference type="HOGENOM" id="CLU_1217669_0_0_6"/>
<dbReference type="RefSeq" id="WP_004650371.1">
    <property type="nucleotide sequence ID" value="NZ_KB849173.1"/>
</dbReference>
<evidence type="ECO:0000313" key="1">
    <source>
        <dbReference type="EMBL" id="ENU21295.1"/>
    </source>
</evidence>
<accession>N8P4H6</accession>
<reference evidence="1 2" key="1">
    <citation type="submission" date="2013-02" db="EMBL/GenBank/DDBJ databases">
        <title>The Genome Sequence of Acinetobacter sp. ANC 3994.</title>
        <authorList>
            <consortium name="The Broad Institute Genome Sequencing Platform"/>
            <consortium name="The Broad Institute Genome Sequencing Center for Infectious Disease"/>
            <person name="Cerqueira G."/>
            <person name="Feldgarden M."/>
            <person name="Courvalin P."/>
            <person name="Perichon B."/>
            <person name="Grillot-Courvalin C."/>
            <person name="Clermont D."/>
            <person name="Rocha E."/>
            <person name="Yoon E.-J."/>
            <person name="Nemec A."/>
            <person name="Walker B."/>
            <person name="Young S.K."/>
            <person name="Zeng Q."/>
            <person name="Gargeya S."/>
            <person name="Fitzgerald M."/>
            <person name="Haas B."/>
            <person name="Abouelleil A."/>
            <person name="Alvarado L."/>
            <person name="Arachchi H.M."/>
            <person name="Berlin A.M."/>
            <person name="Chapman S.B."/>
            <person name="Dewar J."/>
            <person name="Goldberg J."/>
            <person name="Griggs A."/>
            <person name="Gujja S."/>
            <person name="Hansen M."/>
            <person name="Howarth C."/>
            <person name="Imamovic A."/>
            <person name="Larimer J."/>
            <person name="McCowan C."/>
            <person name="Murphy C."/>
            <person name="Neiman D."/>
            <person name="Pearson M."/>
            <person name="Priest M."/>
            <person name="Roberts A."/>
            <person name="Saif S."/>
            <person name="Shea T."/>
            <person name="Sisk P."/>
            <person name="Sykes S."/>
            <person name="Wortman J."/>
            <person name="Nusbaum C."/>
            <person name="Birren B."/>
        </authorList>
    </citation>
    <scope>NUCLEOTIDE SEQUENCE [LARGE SCALE GENOMIC DNA]</scope>
    <source>
        <strain evidence="1 2">ANC 3994</strain>
    </source>
</reference>
<organism evidence="1 2">
    <name type="scientific">Acinetobacter bohemicus ANC 3994</name>
    <dbReference type="NCBI Taxonomy" id="1217715"/>
    <lineage>
        <taxon>Bacteria</taxon>
        <taxon>Pseudomonadati</taxon>
        <taxon>Pseudomonadota</taxon>
        <taxon>Gammaproteobacteria</taxon>
        <taxon>Moraxellales</taxon>
        <taxon>Moraxellaceae</taxon>
        <taxon>Acinetobacter</taxon>
    </lineage>
</organism>
<dbReference type="EMBL" id="APOH01000006">
    <property type="protein sequence ID" value="ENU21295.1"/>
    <property type="molecule type" value="Genomic_DNA"/>
</dbReference>
<dbReference type="PATRIC" id="fig|1217715.3.peg.158"/>
<gene>
    <name evidence="1" type="ORF">F994_00169</name>
</gene>
<comment type="caution">
    <text evidence="1">The sequence shown here is derived from an EMBL/GenBank/DDBJ whole genome shotgun (WGS) entry which is preliminary data.</text>
</comment>
<name>N8P4H6_9GAMM</name>
<sequence>MSYQSDYSISLFTDKNRENLHKKFEISTHNDQIRGEIEYAYSKITKEDNINLDLIKFVTEDLSIRKFDNLIREIFYRKDFEDIQITKISDLLEKGEIGNSDPDFQFKYPEQFKIHNHIKIESEQNLALLGEQLDILIFELKKDWIKSDYRFEEDIKEKLSLDFEQENNLDYGYCESELVLFDILAFIKYAILYINNNPNAEMYYTQETYEEFYYSSEAYKIVEKQLS</sequence>
<evidence type="ECO:0000313" key="2">
    <source>
        <dbReference type="Proteomes" id="UP000013086"/>
    </source>
</evidence>
<dbReference type="AlphaFoldDB" id="N8P4H6"/>